<feature type="signal peptide" evidence="1">
    <location>
        <begin position="1"/>
        <end position="25"/>
    </location>
</feature>
<reference evidence="2 4" key="1">
    <citation type="journal article" date="2014" name="BMC Genomics">
        <title>Genome sequence of Anopheles sinensis provides insight into genetics basis of mosquito competence for malaria parasites.</title>
        <authorList>
            <person name="Zhou D."/>
            <person name="Zhang D."/>
            <person name="Ding G."/>
            <person name="Shi L."/>
            <person name="Hou Q."/>
            <person name="Ye Y."/>
            <person name="Xu Y."/>
            <person name="Zhou H."/>
            <person name="Xiong C."/>
            <person name="Li S."/>
            <person name="Yu J."/>
            <person name="Hong S."/>
            <person name="Yu X."/>
            <person name="Zou P."/>
            <person name="Chen C."/>
            <person name="Chang X."/>
            <person name="Wang W."/>
            <person name="Lv Y."/>
            <person name="Sun Y."/>
            <person name="Ma L."/>
            <person name="Shen B."/>
            <person name="Zhu C."/>
        </authorList>
    </citation>
    <scope>NUCLEOTIDE SEQUENCE [LARGE SCALE GENOMIC DNA]</scope>
</reference>
<proteinExistence type="predicted"/>
<dbReference type="AlphaFoldDB" id="A0A084VBC0"/>
<name>A0A084VBC0_ANOSI</name>
<gene>
    <name evidence="2" type="ORF">ZHAS_00001438</name>
</gene>
<protein>
    <recommendedName>
        <fullName evidence="5">Secreted protein</fullName>
    </recommendedName>
</protein>
<feature type="chain" id="PRO_5001783288" description="Secreted protein" evidence="1">
    <location>
        <begin position="26"/>
        <end position="77"/>
    </location>
</feature>
<sequence length="77" mass="8771">MINPSFPSPPWVVLLAFAWESITKAERKVPLPSAGCITIIVRRNALELLLLETRSVFAGSLSDFRLFARGFDLRRRR</sequence>
<evidence type="ECO:0000256" key="1">
    <source>
        <dbReference type="SAM" id="SignalP"/>
    </source>
</evidence>
<evidence type="ECO:0000313" key="4">
    <source>
        <dbReference type="Proteomes" id="UP000030765"/>
    </source>
</evidence>
<organism evidence="2">
    <name type="scientific">Anopheles sinensis</name>
    <name type="common">Mosquito</name>
    <dbReference type="NCBI Taxonomy" id="74873"/>
    <lineage>
        <taxon>Eukaryota</taxon>
        <taxon>Metazoa</taxon>
        <taxon>Ecdysozoa</taxon>
        <taxon>Arthropoda</taxon>
        <taxon>Hexapoda</taxon>
        <taxon>Insecta</taxon>
        <taxon>Pterygota</taxon>
        <taxon>Neoptera</taxon>
        <taxon>Endopterygota</taxon>
        <taxon>Diptera</taxon>
        <taxon>Nematocera</taxon>
        <taxon>Culicoidea</taxon>
        <taxon>Culicidae</taxon>
        <taxon>Anophelinae</taxon>
        <taxon>Anopheles</taxon>
    </lineage>
</organism>
<dbReference type="EnsemblMetazoa" id="ASIC001438-RA">
    <property type="protein sequence ID" value="ASIC001438-PA"/>
    <property type="gene ID" value="ASIC001438"/>
</dbReference>
<dbReference type="Proteomes" id="UP000030765">
    <property type="component" value="Unassembled WGS sequence"/>
</dbReference>
<dbReference type="EMBL" id="ATLV01006322">
    <property type="status" value="NOT_ANNOTATED_CDS"/>
    <property type="molecule type" value="Genomic_DNA"/>
</dbReference>
<accession>A0A084VBC0</accession>
<dbReference type="VEuPathDB" id="VectorBase:ASIC001438"/>
<dbReference type="EMBL" id="KE524352">
    <property type="protein sequence ID" value="KFB35264.1"/>
    <property type="molecule type" value="Genomic_DNA"/>
</dbReference>
<evidence type="ECO:0000313" key="2">
    <source>
        <dbReference type="EMBL" id="KFB35264.1"/>
    </source>
</evidence>
<keyword evidence="4" id="KW-1185">Reference proteome</keyword>
<keyword evidence="1" id="KW-0732">Signal</keyword>
<evidence type="ECO:0008006" key="5">
    <source>
        <dbReference type="Google" id="ProtNLM"/>
    </source>
</evidence>
<evidence type="ECO:0000313" key="3">
    <source>
        <dbReference type="EnsemblMetazoa" id="ASIC001438-PA"/>
    </source>
</evidence>
<reference evidence="3" key="2">
    <citation type="submission" date="2020-05" db="UniProtKB">
        <authorList>
            <consortium name="EnsemblMetazoa"/>
        </authorList>
    </citation>
    <scope>IDENTIFICATION</scope>
</reference>